<keyword evidence="7" id="KW-0472">Membrane</keyword>
<dbReference type="AlphaFoldDB" id="A0A0P9T6Z4"/>
<keyword evidence="3" id="KW-0813">Transport</keyword>
<dbReference type="PANTHER" id="PTHR43297">
    <property type="entry name" value="OLIGOPEPTIDE TRANSPORT ATP-BINDING PROTEIN APPD"/>
    <property type="match status" value="1"/>
</dbReference>
<feature type="non-terminal residue" evidence="14">
    <location>
        <position position="518"/>
    </location>
</feature>
<dbReference type="EMBL" id="LJQC01000164">
    <property type="protein sequence ID" value="KPX07996.1"/>
    <property type="molecule type" value="Genomic_DNA"/>
</dbReference>
<accession>A0A0P9T6Z4</accession>
<dbReference type="CDD" id="cd03257">
    <property type="entry name" value="ABC_NikE_OppD_transporters"/>
    <property type="match status" value="1"/>
</dbReference>
<dbReference type="InterPro" id="IPR013563">
    <property type="entry name" value="Oligopep_ABC_C"/>
</dbReference>
<dbReference type="Proteomes" id="UP000051335">
    <property type="component" value="Unassembled WGS sequence"/>
</dbReference>
<sequence length="518" mass="56301">MAGGWHRHGRRSEPGGDFRFRRRAHRCGDHARDRCIAGPARPVTGAGDCHRYRFRHPSGGHCGRCGNHPRLRTHHPRRSIARQDPALRRSRASGRCKLDANPAAPHPAERLGPGGGARHAGLRRGDSGHCRAEFSGFRRRTTGRRMGHADCQRSSFSDDCTLGVTVAGAVRGRRGVQLQPHRPHAGGDSTMTDTAQLIDIRHLSVAYRFDGQINQAVRNVSFQVARGETVAIVGESGSGKSTMANAILGLLPDNASITSGELHVDGQDLGHAGEREKRRIRGGTIGLVPQDPMVSLNPTLRIGRQIAEALIQAHGRRYPAVDADVLELLQQVGLDKPVLRARQYPHELSGGMRQRVLIAIALAGNPRLIIADEPTSALDVTVQRKILDHLQRLVAERGISLLIITHDLGVAADRADRVLVMNKGELVEQGPPQQILIAPRHAYTRALIAAAPAFGQRKSPATPRPVSSNDRPLLTLSNIGKTYRLPYVKGEDADFQALQDVNFKVYPGQTLAIVGESG</sequence>
<dbReference type="SUPFAM" id="SSF52540">
    <property type="entry name" value="P-loop containing nucleoside triphosphate hydrolases"/>
    <property type="match status" value="2"/>
</dbReference>
<dbReference type="InterPro" id="IPR003593">
    <property type="entry name" value="AAA+_ATPase"/>
</dbReference>
<name>A0A0P9T6Z4_9PSED</name>
<comment type="caution">
    <text evidence="14">The sequence shown here is derived from an EMBL/GenBank/DDBJ whole genome shotgun (WGS) entry which is preliminary data.</text>
</comment>
<evidence type="ECO:0000256" key="7">
    <source>
        <dbReference type="ARBA" id="ARBA00023136"/>
    </source>
</evidence>
<dbReference type="InterPro" id="IPR003439">
    <property type="entry name" value="ABC_transporter-like_ATP-bd"/>
</dbReference>
<dbReference type="PROSITE" id="PS50893">
    <property type="entry name" value="ABC_TRANSPORTER_2"/>
    <property type="match status" value="1"/>
</dbReference>
<dbReference type="GO" id="GO:0005524">
    <property type="term" value="F:ATP binding"/>
    <property type="evidence" value="ECO:0007669"/>
    <property type="project" value="UniProtKB-KW"/>
</dbReference>
<organism evidence="14 15">
    <name type="scientific">Pseudomonas syringae pv. coryli</name>
    <dbReference type="NCBI Taxonomy" id="317659"/>
    <lineage>
        <taxon>Bacteria</taxon>
        <taxon>Pseudomonadati</taxon>
        <taxon>Pseudomonadota</taxon>
        <taxon>Gammaproteobacteria</taxon>
        <taxon>Pseudomonadales</taxon>
        <taxon>Pseudomonadaceae</taxon>
        <taxon>Pseudomonas</taxon>
    </lineage>
</organism>
<dbReference type="Pfam" id="PF00005">
    <property type="entry name" value="ABC_tran"/>
    <property type="match status" value="1"/>
</dbReference>
<dbReference type="Gene3D" id="3.40.50.300">
    <property type="entry name" value="P-loop containing nucleotide triphosphate hydrolases"/>
    <property type="match status" value="1"/>
</dbReference>
<dbReference type="InterPro" id="IPR027417">
    <property type="entry name" value="P-loop_NTPase"/>
</dbReference>
<evidence type="ECO:0000256" key="4">
    <source>
        <dbReference type="ARBA" id="ARBA00022475"/>
    </source>
</evidence>
<evidence type="ECO:0000256" key="10">
    <source>
        <dbReference type="ARBA" id="ARBA00058018"/>
    </source>
</evidence>
<dbReference type="GO" id="GO:0055085">
    <property type="term" value="P:transmembrane transport"/>
    <property type="evidence" value="ECO:0007669"/>
    <property type="project" value="UniProtKB-ARBA"/>
</dbReference>
<dbReference type="GO" id="GO:0005886">
    <property type="term" value="C:plasma membrane"/>
    <property type="evidence" value="ECO:0007669"/>
    <property type="project" value="UniProtKB-SubCell"/>
</dbReference>
<dbReference type="EC" id="7.4.2.9" evidence="8"/>
<comment type="similarity">
    <text evidence="2">Belongs to the ABC transporter superfamily.</text>
</comment>
<feature type="compositionally biased region" description="Basic residues" evidence="12">
    <location>
        <begin position="67"/>
        <end position="80"/>
    </location>
</feature>
<comment type="function">
    <text evidence="10">Part of the ABC transporter DppABCDF involved in the uptake of various di/tripeptides. Is also involved in the uptake of phaseolotoxin, a toxic tripeptide inhibiting the enzyme ornithine carbamoyltransferase. Responsible for energy coupling to the transport system.</text>
</comment>
<keyword evidence="15" id="KW-1185">Reference proteome</keyword>
<reference evidence="14 15" key="1">
    <citation type="submission" date="2015-09" db="EMBL/GenBank/DDBJ databases">
        <title>Genome announcement of multiple Pseudomonas syringae strains.</title>
        <authorList>
            <person name="Thakur S."/>
            <person name="Wang P.W."/>
            <person name="Gong Y."/>
            <person name="Weir B.S."/>
            <person name="Guttman D.S."/>
        </authorList>
    </citation>
    <scope>NUCLEOTIDE SEQUENCE [LARGE SCALE GENOMIC DNA]</scope>
    <source>
        <strain evidence="14 15">ICMP17001</strain>
    </source>
</reference>
<comment type="subunit">
    <text evidence="11">The complex is composed of two ATP-binding proteins (DppD and DppF), two transmembrane proteins (DppB and DppC) and a solute-binding protein (DppA1-A5). Five orthologous SBPs (DppA1-A5) are present in P.aeruginosa, which increases the substrate specificity of the DppBCDF transporter.</text>
</comment>
<dbReference type="Pfam" id="PF08352">
    <property type="entry name" value="oligo_HPY"/>
    <property type="match status" value="1"/>
</dbReference>
<dbReference type="PATRIC" id="fig|317659.3.peg.5973"/>
<evidence type="ECO:0000256" key="8">
    <source>
        <dbReference type="ARBA" id="ARBA00038852"/>
    </source>
</evidence>
<keyword evidence="6 14" id="KW-0067">ATP-binding</keyword>
<keyword evidence="4" id="KW-1003">Cell membrane</keyword>
<evidence type="ECO:0000256" key="6">
    <source>
        <dbReference type="ARBA" id="ARBA00022840"/>
    </source>
</evidence>
<evidence type="ECO:0000256" key="9">
    <source>
        <dbReference type="ARBA" id="ARBA00047356"/>
    </source>
</evidence>
<dbReference type="PROSITE" id="PS00211">
    <property type="entry name" value="ABC_TRANSPORTER_1"/>
    <property type="match status" value="1"/>
</dbReference>
<dbReference type="GO" id="GO:0015833">
    <property type="term" value="P:peptide transport"/>
    <property type="evidence" value="ECO:0007669"/>
    <property type="project" value="InterPro"/>
</dbReference>
<dbReference type="SMART" id="SM00382">
    <property type="entry name" value="AAA"/>
    <property type="match status" value="1"/>
</dbReference>
<evidence type="ECO:0000313" key="15">
    <source>
        <dbReference type="Proteomes" id="UP000051335"/>
    </source>
</evidence>
<evidence type="ECO:0000256" key="12">
    <source>
        <dbReference type="SAM" id="MobiDB-lite"/>
    </source>
</evidence>
<evidence type="ECO:0000259" key="13">
    <source>
        <dbReference type="PROSITE" id="PS50893"/>
    </source>
</evidence>
<dbReference type="InterPro" id="IPR017871">
    <property type="entry name" value="ABC_transporter-like_CS"/>
</dbReference>
<comment type="subcellular location">
    <subcellularLocation>
        <location evidence="1">Cell inner membrane</location>
        <topology evidence="1">Peripheral membrane protein</topology>
    </subcellularLocation>
</comment>
<dbReference type="GO" id="GO:0016887">
    <property type="term" value="F:ATP hydrolysis activity"/>
    <property type="evidence" value="ECO:0007669"/>
    <property type="project" value="InterPro"/>
</dbReference>
<evidence type="ECO:0000313" key="14">
    <source>
        <dbReference type="EMBL" id="KPX07996.1"/>
    </source>
</evidence>
<feature type="domain" description="ABC transporter" evidence="13">
    <location>
        <begin position="200"/>
        <end position="448"/>
    </location>
</feature>
<gene>
    <name evidence="14" type="ORF">ALO75_05265</name>
</gene>
<dbReference type="FunFam" id="3.40.50.300:FF:000016">
    <property type="entry name" value="Oligopeptide ABC transporter ATP-binding component"/>
    <property type="match status" value="1"/>
</dbReference>
<evidence type="ECO:0000256" key="11">
    <source>
        <dbReference type="ARBA" id="ARBA00065473"/>
    </source>
</evidence>
<evidence type="ECO:0000256" key="1">
    <source>
        <dbReference type="ARBA" id="ARBA00004417"/>
    </source>
</evidence>
<evidence type="ECO:0000256" key="3">
    <source>
        <dbReference type="ARBA" id="ARBA00022448"/>
    </source>
</evidence>
<comment type="catalytic activity">
    <reaction evidence="9">
        <text>a dipeptide(out) + ATP + H2O = a dipeptide(in) + ADP + phosphate + H(+)</text>
        <dbReference type="Rhea" id="RHEA:23120"/>
        <dbReference type="ChEBI" id="CHEBI:15377"/>
        <dbReference type="ChEBI" id="CHEBI:15378"/>
        <dbReference type="ChEBI" id="CHEBI:30616"/>
        <dbReference type="ChEBI" id="CHEBI:43474"/>
        <dbReference type="ChEBI" id="CHEBI:90799"/>
        <dbReference type="ChEBI" id="CHEBI:456216"/>
        <dbReference type="EC" id="7.4.2.9"/>
    </reaction>
</comment>
<dbReference type="PANTHER" id="PTHR43297:SF2">
    <property type="entry name" value="DIPEPTIDE TRANSPORT ATP-BINDING PROTEIN DPPD"/>
    <property type="match status" value="1"/>
</dbReference>
<protein>
    <recommendedName>
        <fullName evidence="8">ABC-type dipeptide transporter</fullName>
        <ecNumber evidence="8">7.4.2.9</ecNumber>
    </recommendedName>
</protein>
<dbReference type="InterPro" id="IPR050388">
    <property type="entry name" value="ABC_Ni/Peptide_Import"/>
</dbReference>
<proteinExistence type="inferred from homology"/>
<evidence type="ECO:0000256" key="2">
    <source>
        <dbReference type="ARBA" id="ARBA00005417"/>
    </source>
</evidence>
<evidence type="ECO:0000256" key="5">
    <source>
        <dbReference type="ARBA" id="ARBA00022741"/>
    </source>
</evidence>
<keyword evidence="5" id="KW-0547">Nucleotide-binding</keyword>
<feature type="region of interest" description="Disordered" evidence="12">
    <location>
        <begin position="65"/>
        <end position="126"/>
    </location>
</feature>